<feature type="compositionally biased region" description="Basic and acidic residues" evidence="1">
    <location>
        <begin position="362"/>
        <end position="371"/>
    </location>
</feature>
<feature type="compositionally biased region" description="Polar residues" evidence="1">
    <location>
        <begin position="281"/>
        <end position="298"/>
    </location>
</feature>
<gene>
    <name evidence="2" type="ORF">ECPE_LOCUS8488</name>
</gene>
<name>A0A183ANF3_9TREM</name>
<feature type="compositionally biased region" description="Polar residues" evidence="1">
    <location>
        <begin position="243"/>
        <end position="253"/>
    </location>
</feature>
<evidence type="ECO:0000313" key="4">
    <source>
        <dbReference type="WBParaSite" id="ECPE_0000851401-mRNA-1"/>
    </source>
</evidence>
<feature type="compositionally biased region" description="Acidic residues" evidence="1">
    <location>
        <begin position="205"/>
        <end position="226"/>
    </location>
</feature>
<feature type="compositionally biased region" description="Polar residues" evidence="1">
    <location>
        <begin position="347"/>
        <end position="361"/>
    </location>
</feature>
<reference evidence="2 3" key="2">
    <citation type="submission" date="2018-11" db="EMBL/GenBank/DDBJ databases">
        <authorList>
            <consortium name="Pathogen Informatics"/>
        </authorList>
    </citation>
    <scope>NUCLEOTIDE SEQUENCE [LARGE SCALE GENOMIC DNA]</scope>
    <source>
        <strain evidence="2 3">Egypt</strain>
    </source>
</reference>
<sequence>MLACLLSTCALSSQSHNVGVLTNRCIHGVMRRQFTLRLTRAELDKTAKSKFRRVLSRDFTITFVFTADDCSRCAGPITPIGQSSAAPTEETRATGSKVTTTGNTTSPSRSGLASLAATLNFPASLSFVHTRSLRGSSHTKTAKPENVTSYEKRNASSLPKRRSSDLGQSGLVHHEPFRSADTTTPSPSPLQPSVPPAKSLVAEEPSSDEEVDTTDEEEDEEVDVSDPEGLGSHSAASDPAVETRSNTTGSQPYASCLTPPTSSLSLNAIDQARPTKPATPTVPQSRSMVHFSRYSSLQLKKMKTPGQQSTTANSADRRTPFVSSSDRGPDNQSAPSSSPVRHHYSRLAQSVVNTDSSQSPKKTTEDAYSRL</sequence>
<feature type="region of interest" description="Disordered" evidence="1">
    <location>
        <begin position="131"/>
        <end position="371"/>
    </location>
</feature>
<protein>
    <submittedName>
        <fullName evidence="2 4">Uncharacterized protein</fullName>
    </submittedName>
</protein>
<organism evidence="4">
    <name type="scientific">Echinostoma caproni</name>
    <dbReference type="NCBI Taxonomy" id="27848"/>
    <lineage>
        <taxon>Eukaryota</taxon>
        <taxon>Metazoa</taxon>
        <taxon>Spiralia</taxon>
        <taxon>Lophotrochozoa</taxon>
        <taxon>Platyhelminthes</taxon>
        <taxon>Trematoda</taxon>
        <taxon>Digenea</taxon>
        <taxon>Plagiorchiida</taxon>
        <taxon>Echinostomata</taxon>
        <taxon>Echinostomatoidea</taxon>
        <taxon>Echinostomatidae</taxon>
        <taxon>Echinostoma</taxon>
    </lineage>
</organism>
<dbReference type="Proteomes" id="UP000272942">
    <property type="component" value="Unassembled WGS sequence"/>
</dbReference>
<evidence type="ECO:0000256" key="1">
    <source>
        <dbReference type="SAM" id="MobiDB-lite"/>
    </source>
</evidence>
<dbReference type="OrthoDB" id="10604348at2759"/>
<dbReference type="EMBL" id="UZAN01046038">
    <property type="protein sequence ID" value="VDP83630.1"/>
    <property type="molecule type" value="Genomic_DNA"/>
</dbReference>
<feature type="compositionally biased region" description="Low complexity" evidence="1">
    <location>
        <begin position="257"/>
        <end position="266"/>
    </location>
</feature>
<dbReference type="WBParaSite" id="ECPE_0000851401-mRNA-1">
    <property type="protein sequence ID" value="ECPE_0000851401-mRNA-1"/>
    <property type="gene ID" value="ECPE_0000851401"/>
</dbReference>
<evidence type="ECO:0000313" key="2">
    <source>
        <dbReference type="EMBL" id="VDP83630.1"/>
    </source>
</evidence>
<keyword evidence="3" id="KW-1185">Reference proteome</keyword>
<reference evidence="4" key="1">
    <citation type="submission" date="2016-06" db="UniProtKB">
        <authorList>
            <consortium name="WormBaseParasite"/>
        </authorList>
    </citation>
    <scope>IDENTIFICATION</scope>
</reference>
<feature type="compositionally biased region" description="Polar residues" evidence="1">
    <location>
        <begin position="321"/>
        <end position="339"/>
    </location>
</feature>
<evidence type="ECO:0000313" key="3">
    <source>
        <dbReference type="Proteomes" id="UP000272942"/>
    </source>
</evidence>
<feature type="region of interest" description="Disordered" evidence="1">
    <location>
        <begin position="79"/>
        <end position="111"/>
    </location>
</feature>
<proteinExistence type="predicted"/>
<feature type="compositionally biased region" description="Polar residues" evidence="1">
    <location>
        <begin position="305"/>
        <end position="314"/>
    </location>
</feature>
<feature type="compositionally biased region" description="Low complexity" evidence="1">
    <location>
        <begin position="94"/>
        <end position="111"/>
    </location>
</feature>
<accession>A0A183ANF3</accession>
<dbReference type="AlphaFoldDB" id="A0A183ANF3"/>
<feature type="compositionally biased region" description="Pro residues" evidence="1">
    <location>
        <begin position="186"/>
        <end position="195"/>
    </location>
</feature>